<sequence>MKKYDAIVAGGSISGLLAAREIAKKGYSVLVLEEGFEVGTPDHCGGLVSKSALRDLGIEPSQKTFDCMINTAQIFFSKQKKDHNEYKKSGNYCN</sequence>
<organism evidence="2">
    <name type="scientific">uncultured marine thaumarchaeote SAT1000_50_F07</name>
    <dbReference type="NCBI Taxonomy" id="1456417"/>
    <lineage>
        <taxon>Archaea</taxon>
        <taxon>Nitrososphaerota</taxon>
        <taxon>environmental samples</taxon>
    </lineage>
</organism>
<reference evidence="2" key="1">
    <citation type="journal article" date="2014" name="Genome Biol. Evol.">
        <title>Pangenome evidence for extensive interdomain horizontal transfer affecting lineage core and shell genes in uncultured planktonic thaumarchaeota and euryarchaeota.</title>
        <authorList>
            <person name="Deschamps P."/>
            <person name="Zivanovic Y."/>
            <person name="Moreira D."/>
            <person name="Rodriguez-Valera F."/>
            <person name="Lopez-Garcia P."/>
        </authorList>
    </citation>
    <scope>NUCLEOTIDE SEQUENCE</scope>
</reference>
<protein>
    <submittedName>
        <fullName evidence="2">Dehydrogenase (Flavoprotein)-like protein</fullName>
    </submittedName>
</protein>
<dbReference type="PANTHER" id="PTHR42685">
    <property type="entry name" value="GERANYLGERANYL DIPHOSPHATE REDUCTASE"/>
    <property type="match status" value="1"/>
</dbReference>
<dbReference type="EMBL" id="KF901287">
    <property type="protein sequence ID" value="AIF25344.1"/>
    <property type="molecule type" value="Genomic_DNA"/>
</dbReference>
<dbReference type="PANTHER" id="PTHR42685:SF18">
    <property type="entry name" value="DIGERANYLGERANYLGLYCEROPHOSPHOLIPID REDUCTASE"/>
    <property type="match status" value="1"/>
</dbReference>
<dbReference type="SUPFAM" id="SSF51905">
    <property type="entry name" value="FAD/NAD(P)-binding domain"/>
    <property type="match status" value="1"/>
</dbReference>
<evidence type="ECO:0000313" key="2">
    <source>
        <dbReference type="EMBL" id="AIF25344.1"/>
    </source>
</evidence>
<dbReference type="Gene3D" id="3.50.50.60">
    <property type="entry name" value="FAD/NAD(P)-binding domain"/>
    <property type="match status" value="1"/>
</dbReference>
<evidence type="ECO:0000259" key="1">
    <source>
        <dbReference type="Pfam" id="PF01266"/>
    </source>
</evidence>
<dbReference type="InterPro" id="IPR006076">
    <property type="entry name" value="FAD-dep_OxRdtase"/>
</dbReference>
<proteinExistence type="predicted"/>
<dbReference type="AlphaFoldDB" id="A0A075IBR0"/>
<dbReference type="Pfam" id="PF01266">
    <property type="entry name" value="DAO"/>
    <property type="match status" value="1"/>
</dbReference>
<dbReference type="InterPro" id="IPR036188">
    <property type="entry name" value="FAD/NAD-bd_sf"/>
</dbReference>
<feature type="domain" description="FAD dependent oxidoreductase" evidence="1">
    <location>
        <begin position="5"/>
        <end position="57"/>
    </location>
</feature>
<name>A0A075IBR0_9ARCH</name>
<accession>A0A075IBR0</accession>
<dbReference type="Gene3D" id="3.30.9.10">
    <property type="entry name" value="D-Amino Acid Oxidase, subunit A, domain 2"/>
    <property type="match status" value="1"/>
</dbReference>
<dbReference type="InterPro" id="IPR050407">
    <property type="entry name" value="Geranylgeranyl_reductase"/>
</dbReference>